<dbReference type="RefSeq" id="WP_106854463.1">
    <property type="nucleotide sequence ID" value="NZ_OGTP01000005.1"/>
</dbReference>
<reference evidence="2" key="1">
    <citation type="submission" date="2018-01" db="EMBL/GenBank/DDBJ databases">
        <authorList>
            <person name="Peeters C."/>
        </authorList>
    </citation>
    <scope>NUCLEOTIDE SEQUENCE [LARGE SCALE GENOMIC DNA]</scope>
</reference>
<name>A0A2U3I3T4_9BURK</name>
<dbReference type="SUPFAM" id="SSF52540">
    <property type="entry name" value="P-loop containing nucleoside triphosphate hydrolases"/>
    <property type="match status" value="1"/>
</dbReference>
<dbReference type="AlphaFoldDB" id="A0A2U3I3T4"/>
<sequence>MSLIETKQRLIQALGDKENRVIALSGKWGTGKSHLWRDVQRGAEVDESVTKAVYVSLFGLREMGELKLKAVQSAMSQVSEKTAGGERIRTALRGAKKVLESVHKAFSALDEIALLAVPSLLSEKLIVLDDIERKHEKLGLDEVMGFIDEFTTQHEARFVLILNDDQLSQRALWDTLREKVIDHEIRLITTVEEAFGIAKALTPTRYANAIEKASTTCGLENIRVIRKTIRAVNQILGDRNLDDAVLARVVPSAVLLSAIHFKGLNDGPDFQFVLSTGSVSDWAEILAEKEKDPDTADKRKAQWRSLLEELDIRSCDEFEQVVVDFLESGQFDISAVSTIVARYAAETEALKARDAAHRYMRQLTWDTDVDEAELVEIAKTLVPIAKHLDAYAVTDLSNAISSLPGGADSGNAIVQGWIEHFRTLPHEGSFDEDLFNRPIHDAIREAMASVEAQARSRVTLFETVQHIVKQSGWGTREELVMKTATAAEFESQIRSLSMDERAFFMRHMLRMRIQRGNYDSHFGTATERFTEACRVIATAPNSGRLGALIRALFKNASLESELDPREPGPGTMVGE</sequence>
<proteinExistence type="predicted"/>
<organism evidence="1 2">
    <name type="scientific">Caballeronia novacaledonica</name>
    <dbReference type="NCBI Taxonomy" id="1544861"/>
    <lineage>
        <taxon>Bacteria</taxon>
        <taxon>Pseudomonadati</taxon>
        <taxon>Pseudomonadota</taxon>
        <taxon>Betaproteobacteria</taxon>
        <taxon>Burkholderiales</taxon>
        <taxon>Burkholderiaceae</taxon>
        <taxon>Caballeronia</taxon>
    </lineage>
</organism>
<protein>
    <recommendedName>
        <fullName evidence="3">KAP family P-loop domain protein</fullName>
    </recommendedName>
</protein>
<dbReference type="EMBL" id="OGTP01000005">
    <property type="protein sequence ID" value="SPB14773.1"/>
    <property type="molecule type" value="Genomic_DNA"/>
</dbReference>
<dbReference type="Gene3D" id="3.40.50.300">
    <property type="entry name" value="P-loop containing nucleotide triphosphate hydrolases"/>
    <property type="match status" value="1"/>
</dbReference>
<dbReference type="OrthoDB" id="88903at2"/>
<dbReference type="InterPro" id="IPR027417">
    <property type="entry name" value="P-loop_NTPase"/>
</dbReference>
<dbReference type="Proteomes" id="UP000238169">
    <property type="component" value="Unassembled WGS sequence"/>
</dbReference>
<evidence type="ECO:0000313" key="1">
    <source>
        <dbReference type="EMBL" id="SPB14773.1"/>
    </source>
</evidence>
<accession>A0A2U3I3T4</accession>
<keyword evidence="2" id="KW-1185">Reference proteome</keyword>
<evidence type="ECO:0000313" key="2">
    <source>
        <dbReference type="Proteomes" id="UP000238169"/>
    </source>
</evidence>
<evidence type="ECO:0008006" key="3">
    <source>
        <dbReference type="Google" id="ProtNLM"/>
    </source>
</evidence>
<gene>
    <name evidence="1" type="ORF">NOV72_02005</name>
</gene>